<organism evidence="1 2">
    <name type="scientific">Spiromyces aspiralis</name>
    <dbReference type="NCBI Taxonomy" id="68401"/>
    <lineage>
        <taxon>Eukaryota</taxon>
        <taxon>Fungi</taxon>
        <taxon>Fungi incertae sedis</taxon>
        <taxon>Zoopagomycota</taxon>
        <taxon>Kickxellomycotina</taxon>
        <taxon>Kickxellomycetes</taxon>
        <taxon>Kickxellales</taxon>
        <taxon>Kickxellaceae</taxon>
        <taxon>Spiromyces</taxon>
    </lineage>
</organism>
<sequence length="684" mass="78132">MPGTGDGNGSHSSSEGEVDDFFEKKMAPGKGKTTISNSTKTSQSQPRRLGFKVGTISKLTSKTKPLEKLPQSPTQDQAHGVPGDGSASLNRKRPRWDVAEPRPAMPQVTTPDSNDDEREAGPSSHPTTPLVEVDGHRHHRHHHSDKGRANHAPKSKKKKYKHYYDEYAPGRVRHELKWVYPQDEVAEEEYKFWEHRKRAEEMKQTQGRGHHHISEFLPKEELEKFNRMAELARVGKQGDLQEEDYAKHKLTASNKGFQLLMKQGWKEGRGLGAKEHGITAPVSVNEAGPSNAGVGTKKPHEVEKDDDEYEIYRKRMMLAGLRYPARMVGVGTTWVYIDRFVTMGQLNILHHKSWHVYNRENRAKVKTDEEQAQRKHEHAEQQRIQAEREYRLEILRKRARERQNAPDPKGMLASSSNNGRDVAHVAEDDVGQTGPCSILSMPRAAVEPEYSPQSASAEMTAITTTTIATTTTTTNDSRGLVYGAQDLDASERTRPKKLEHRAEKKPEIGLYLGQSATNLANDKTLRTKDEILKLQNDPLTFVRSSLKKSREAREQHAREARALLEGQQASLGNRPDSEREYSITEDKYRYSSQYNPEATYEASRHHSNSMRRARLADGDDGRDEEERKRARRDGDSRQSQSSHRDNHRHHHRHEERKSRRRRLRHTLHSRRSKSPSSERRICGD</sequence>
<name>A0ACC1HH59_9FUNG</name>
<gene>
    <name evidence="1" type="primary">SUGP1</name>
    <name evidence="1" type="ORF">EV182_003063</name>
</gene>
<proteinExistence type="predicted"/>
<evidence type="ECO:0000313" key="2">
    <source>
        <dbReference type="Proteomes" id="UP001145114"/>
    </source>
</evidence>
<evidence type="ECO:0000313" key="1">
    <source>
        <dbReference type="EMBL" id="KAJ1674547.1"/>
    </source>
</evidence>
<reference evidence="1" key="1">
    <citation type="submission" date="2022-06" db="EMBL/GenBank/DDBJ databases">
        <title>Phylogenomic reconstructions and comparative analyses of Kickxellomycotina fungi.</title>
        <authorList>
            <person name="Reynolds N.K."/>
            <person name="Stajich J.E."/>
            <person name="Barry K."/>
            <person name="Grigoriev I.V."/>
            <person name="Crous P."/>
            <person name="Smith M.E."/>
        </authorList>
    </citation>
    <scope>NUCLEOTIDE SEQUENCE</scope>
    <source>
        <strain evidence="1">RSA 2271</strain>
    </source>
</reference>
<comment type="caution">
    <text evidence="1">The sequence shown here is derived from an EMBL/GenBank/DDBJ whole genome shotgun (WGS) entry which is preliminary data.</text>
</comment>
<protein>
    <submittedName>
        <fullName evidence="1">SURP and G-patch domain-containing protein 1</fullName>
    </submittedName>
</protein>
<dbReference type="EMBL" id="JAMZIH010005878">
    <property type="protein sequence ID" value="KAJ1674547.1"/>
    <property type="molecule type" value="Genomic_DNA"/>
</dbReference>
<dbReference type="Proteomes" id="UP001145114">
    <property type="component" value="Unassembled WGS sequence"/>
</dbReference>
<keyword evidence="2" id="KW-1185">Reference proteome</keyword>
<accession>A0ACC1HH59</accession>